<proteinExistence type="inferred from homology"/>
<dbReference type="InterPro" id="IPR007274">
    <property type="entry name" value="Cop_transporter"/>
</dbReference>
<dbReference type="AlphaFoldDB" id="A0A445GA15"/>
<dbReference type="GO" id="GO:0005886">
    <property type="term" value="C:plasma membrane"/>
    <property type="evidence" value="ECO:0007669"/>
    <property type="project" value="TreeGrafter"/>
</dbReference>
<evidence type="ECO:0000256" key="5">
    <source>
        <dbReference type="ARBA" id="ARBA00023136"/>
    </source>
</evidence>
<evidence type="ECO:0000313" key="8">
    <source>
        <dbReference type="Proteomes" id="UP000289340"/>
    </source>
</evidence>
<accession>A0A445GA15</accession>
<comment type="similarity">
    <text evidence="1 6">Belongs to the copper transporter (Ctr) (TC 1.A.56) family. SLC31A subfamily.</text>
</comment>
<name>A0A445GA15_GLYSO</name>
<keyword evidence="5 6" id="KW-0472">Membrane</keyword>
<keyword evidence="8" id="KW-1185">Reference proteome</keyword>
<feature type="transmembrane region" description="Helical" evidence="6">
    <location>
        <begin position="24"/>
        <end position="44"/>
    </location>
</feature>
<dbReference type="Gramene" id="XM_028354293.1">
    <property type="protein sequence ID" value="XP_028210094.1"/>
    <property type="gene ID" value="LOC114393038"/>
</dbReference>
<protein>
    <recommendedName>
        <fullName evidence="6">Copper transport protein</fullName>
    </recommendedName>
</protein>
<dbReference type="GO" id="GO:0005375">
    <property type="term" value="F:copper ion transmembrane transporter activity"/>
    <property type="evidence" value="ECO:0007669"/>
    <property type="project" value="UniProtKB-UniRule"/>
</dbReference>
<evidence type="ECO:0000256" key="4">
    <source>
        <dbReference type="ARBA" id="ARBA00022989"/>
    </source>
</evidence>
<dbReference type="PANTHER" id="PTHR12483">
    <property type="entry name" value="SOLUTE CARRIER FAMILY 31 COPPER TRANSPORTERS"/>
    <property type="match status" value="1"/>
</dbReference>
<feature type="transmembrane region" description="Helical" evidence="6">
    <location>
        <begin position="101"/>
        <end position="129"/>
    </location>
</feature>
<evidence type="ECO:0000256" key="1">
    <source>
        <dbReference type="ARBA" id="ARBA00006921"/>
    </source>
</evidence>
<organism evidence="7 8">
    <name type="scientific">Glycine soja</name>
    <name type="common">Wild soybean</name>
    <dbReference type="NCBI Taxonomy" id="3848"/>
    <lineage>
        <taxon>Eukaryota</taxon>
        <taxon>Viridiplantae</taxon>
        <taxon>Streptophyta</taxon>
        <taxon>Embryophyta</taxon>
        <taxon>Tracheophyta</taxon>
        <taxon>Spermatophyta</taxon>
        <taxon>Magnoliopsida</taxon>
        <taxon>eudicotyledons</taxon>
        <taxon>Gunneridae</taxon>
        <taxon>Pentapetalae</taxon>
        <taxon>rosids</taxon>
        <taxon>fabids</taxon>
        <taxon>Fabales</taxon>
        <taxon>Fabaceae</taxon>
        <taxon>Papilionoideae</taxon>
        <taxon>50 kb inversion clade</taxon>
        <taxon>NPAAA clade</taxon>
        <taxon>indigoferoid/millettioid clade</taxon>
        <taxon>Phaseoleae</taxon>
        <taxon>Glycine</taxon>
        <taxon>Glycine subgen. Soja</taxon>
    </lineage>
</organism>
<comment type="caution">
    <text evidence="7">The sequence shown here is derived from an EMBL/GenBank/DDBJ whole genome shotgun (WGS) entry which is preliminary data.</text>
</comment>
<dbReference type="SMR" id="A0A445GA15"/>
<evidence type="ECO:0000313" key="7">
    <source>
        <dbReference type="EMBL" id="RZB58053.1"/>
    </source>
</evidence>
<dbReference type="Pfam" id="PF04145">
    <property type="entry name" value="Ctr"/>
    <property type="match status" value="1"/>
</dbReference>
<comment type="subcellular location">
    <subcellularLocation>
        <location evidence="6">Membrane</location>
        <topology evidence="6">Multi-pass membrane protein</topology>
    </subcellularLocation>
</comment>
<keyword evidence="3 6" id="KW-0187">Copper transport</keyword>
<keyword evidence="6" id="KW-0406">Ion transport</keyword>
<keyword evidence="6" id="KW-0813">Transport</keyword>
<gene>
    <name evidence="7" type="ORF">D0Y65_046623</name>
</gene>
<keyword evidence="4 6" id="KW-1133">Transmembrane helix</keyword>
<keyword evidence="6" id="KW-0186">Copper</keyword>
<dbReference type="PANTHER" id="PTHR12483:SF91">
    <property type="entry name" value="COPPER TRANSPORT PROTEIN"/>
    <property type="match status" value="1"/>
</dbReference>
<evidence type="ECO:0000256" key="2">
    <source>
        <dbReference type="ARBA" id="ARBA00022692"/>
    </source>
</evidence>
<evidence type="ECO:0000256" key="3">
    <source>
        <dbReference type="ARBA" id="ARBA00022796"/>
    </source>
</evidence>
<keyword evidence="2 6" id="KW-0812">Transmembrane</keyword>
<dbReference type="EMBL" id="QZWG01000017">
    <property type="protein sequence ID" value="RZB58053.1"/>
    <property type="molecule type" value="Genomic_DNA"/>
</dbReference>
<dbReference type="Proteomes" id="UP000289340">
    <property type="component" value="Chromosome 17"/>
</dbReference>
<reference evidence="7 8" key="1">
    <citation type="submission" date="2018-09" db="EMBL/GenBank/DDBJ databases">
        <title>A high-quality reference genome of wild soybean provides a powerful tool to mine soybean genomes.</title>
        <authorList>
            <person name="Xie M."/>
            <person name="Chung C.Y.L."/>
            <person name="Li M.-W."/>
            <person name="Wong F.-L."/>
            <person name="Chan T.-F."/>
            <person name="Lam H.-M."/>
        </authorList>
    </citation>
    <scope>NUCLEOTIDE SEQUENCE [LARGE SCALE GENOMIC DNA]</scope>
    <source>
        <strain evidence="8">cv. W05</strain>
        <tissue evidence="7">Hypocotyl of etiolated seedlings</tissue>
    </source>
</reference>
<sequence length="148" mass="16429">MMHMTLYWGKKVTILIDSWKTDSWTSYVLSLLACLVVAAFYQYLENRRIRLKLLAGDRRPLPAPEIRTPLLRWGVAGGDNARLGVKFAEAVLFGVNSAIGYLLMLAIMSFNGGVFLAIVVGLTIGYFFFRNEGEDDALVVDNNSCACA</sequence>
<evidence type="ECO:0000256" key="6">
    <source>
        <dbReference type="RuleBase" id="RU367022"/>
    </source>
</evidence>